<proteinExistence type="predicted"/>
<sequence length="183" mass="20596">MNIILNTSTPGIEKYRKPDFTANLKGSAIRSAVTKAKDIAEVAEIREIIDNVRHLGDATTEILCENNGSVTISNPKFGKLAHTFKMKLNEKSENPFIEMLARFNTANFLIKCEGDLIEKRFVMAKPSSKQALYNMYKSSNLATTTGCALDYVARSHGLLPESPNTKFTLQDFKNMMFPEYFKK</sequence>
<name>A0A9D1FU71_9BACT</name>
<evidence type="ECO:0000313" key="2">
    <source>
        <dbReference type="Proteomes" id="UP000824139"/>
    </source>
</evidence>
<organism evidence="1 2">
    <name type="scientific">Candidatus Scatenecus faecavium</name>
    <dbReference type="NCBI Taxonomy" id="2840915"/>
    <lineage>
        <taxon>Bacteria</taxon>
        <taxon>Candidatus Scatenecus</taxon>
    </lineage>
</organism>
<dbReference type="Proteomes" id="UP000824139">
    <property type="component" value="Unassembled WGS sequence"/>
</dbReference>
<reference evidence="1" key="2">
    <citation type="journal article" date="2021" name="PeerJ">
        <title>Extensive microbial diversity within the chicken gut microbiome revealed by metagenomics and culture.</title>
        <authorList>
            <person name="Gilroy R."/>
            <person name="Ravi A."/>
            <person name="Getino M."/>
            <person name="Pursley I."/>
            <person name="Horton D.L."/>
            <person name="Alikhan N.F."/>
            <person name="Baker D."/>
            <person name="Gharbi K."/>
            <person name="Hall N."/>
            <person name="Watson M."/>
            <person name="Adriaenssens E.M."/>
            <person name="Foster-Nyarko E."/>
            <person name="Jarju S."/>
            <person name="Secka A."/>
            <person name="Antonio M."/>
            <person name="Oren A."/>
            <person name="Chaudhuri R.R."/>
            <person name="La Ragione R."/>
            <person name="Hildebrand F."/>
            <person name="Pallen M.J."/>
        </authorList>
    </citation>
    <scope>NUCLEOTIDE SEQUENCE</scope>
    <source>
        <strain evidence="1">CHK152-2994</strain>
    </source>
</reference>
<dbReference type="EMBL" id="DVJO01000019">
    <property type="protein sequence ID" value="HIS82115.1"/>
    <property type="molecule type" value="Genomic_DNA"/>
</dbReference>
<reference evidence="1" key="1">
    <citation type="submission" date="2020-10" db="EMBL/GenBank/DDBJ databases">
        <authorList>
            <person name="Gilroy R."/>
        </authorList>
    </citation>
    <scope>NUCLEOTIDE SEQUENCE</scope>
    <source>
        <strain evidence="1">CHK152-2994</strain>
    </source>
</reference>
<gene>
    <name evidence="1" type="ORF">IAD41_00700</name>
</gene>
<accession>A0A9D1FU71</accession>
<evidence type="ECO:0000313" key="1">
    <source>
        <dbReference type="EMBL" id="HIS82115.1"/>
    </source>
</evidence>
<protein>
    <submittedName>
        <fullName evidence="1">Uncharacterized protein</fullName>
    </submittedName>
</protein>
<comment type="caution">
    <text evidence="1">The sequence shown here is derived from an EMBL/GenBank/DDBJ whole genome shotgun (WGS) entry which is preliminary data.</text>
</comment>
<dbReference type="AlphaFoldDB" id="A0A9D1FU71"/>